<feature type="compositionally biased region" description="Basic and acidic residues" evidence="1">
    <location>
        <begin position="369"/>
        <end position="397"/>
    </location>
</feature>
<dbReference type="EMBL" id="GL434905">
    <property type="protein sequence ID" value="EFN74339.1"/>
    <property type="molecule type" value="Genomic_DNA"/>
</dbReference>
<dbReference type="STRING" id="104421.E1ZWU2"/>
<keyword evidence="5" id="KW-1185">Reference proteome</keyword>
<feature type="domain" description="Complementary sex determiner C-terminal" evidence="2">
    <location>
        <begin position="349"/>
        <end position="494"/>
    </location>
</feature>
<feature type="region of interest" description="Disordered" evidence="1">
    <location>
        <begin position="76"/>
        <end position="110"/>
    </location>
</feature>
<gene>
    <name evidence="4" type="ORF">EAG_13297</name>
</gene>
<evidence type="ECO:0000313" key="5">
    <source>
        <dbReference type="Proteomes" id="UP000000311"/>
    </source>
</evidence>
<protein>
    <recommendedName>
        <fullName evidence="6">Complementary sex determination N-terminal domain-containing protein</fullName>
    </recommendedName>
</protein>
<feature type="region of interest" description="Disordered" evidence="1">
    <location>
        <begin position="162"/>
        <end position="190"/>
    </location>
</feature>
<reference evidence="4 5" key="1">
    <citation type="journal article" date="2010" name="Science">
        <title>Genomic comparison of the ants Camponotus floridanus and Harpegnathos saltator.</title>
        <authorList>
            <person name="Bonasio R."/>
            <person name="Zhang G."/>
            <person name="Ye C."/>
            <person name="Mutti N.S."/>
            <person name="Fang X."/>
            <person name="Qin N."/>
            <person name="Donahue G."/>
            <person name="Yang P."/>
            <person name="Li Q."/>
            <person name="Li C."/>
            <person name="Zhang P."/>
            <person name="Huang Z."/>
            <person name="Berger S.L."/>
            <person name="Reinberg D."/>
            <person name="Wang J."/>
            <person name="Liebig J."/>
        </authorList>
    </citation>
    <scope>NUCLEOTIDE SEQUENCE [LARGE SCALE GENOMIC DNA]</scope>
    <source>
        <strain evidence="5">C129</strain>
    </source>
</reference>
<feature type="region of interest" description="Disordered" evidence="1">
    <location>
        <begin position="338"/>
        <end position="425"/>
    </location>
</feature>
<dbReference type="OrthoDB" id="8194777at2759"/>
<proteinExistence type="predicted"/>
<feature type="compositionally biased region" description="Polar residues" evidence="1">
    <location>
        <begin position="162"/>
        <end position="178"/>
    </location>
</feature>
<dbReference type="InterPro" id="IPR021007">
    <property type="entry name" value="Sex_determ_C"/>
</dbReference>
<sequence length="504" mass="59814">MNPTGPTNVPRQEETRSARNEDYDSHSNLRSRTEEEILKCRHEWQQNEERERQHEKLKQQKILEYETQCAQALGYAESKSLNHNQSKSRSKSPSQDQHKGRSMTRVAQSDMLFEKIEEERLRRRREWQWKQKRERQYEKLKQQKILEYETQCAQALGYAESKSLNHNQSKSRSKSPSQDQHKGRSMTRVAQSDMLFEKLEGSTSGTIPLFKGFEGIQINTKDLRRIKVIISRNIPVNDPIPDLQRNIINAEDVILKRREGEGSKPIFDREEIEKATKINEIEERHTAAIDGEQQSDSTDKSQTSSLLSSILYDSEYLSFDQFSPKSHTRSLMEEKSYCDRYRDRSSEHSRKRKDRNRDSDRSRKRRRDKDRDRDKSRERRRDRDRDRDRSRERKDVAPHYVEPPIHVPDRDRDRDKSKERKDVAPHYVESPIHVPIYYNLPPSPIVVSPMVPFRGQVPPMARGRHSALMAPVRPFPPWFIPPDMYRLRPPPPNPSKYRYYINVI</sequence>
<evidence type="ECO:0000259" key="3">
    <source>
        <dbReference type="Pfam" id="PF12278"/>
    </source>
</evidence>
<evidence type="ECO:0000313" key="4">
    <source>
        <dbReference type="EMBL" id="EFN74339.1"/>
    </source>
</evidence>
<feature type="compositionally biased region" description="Basic and acidic residues" evidence="1">
    <location>
        <begin position="11"/>
        <end position="35"/>
    </location>
</feature>
<accession>E1ZWU2</accession>
<evidence type="ECO:0000259" key="2">
    <source>
        <dbReference type="Pfam" id="PF11671"/>
    </source>
</evidence>
<dbReference type="InterPro" id="IPR022063">
    <property type="entry name" value="Sex_determin_N"/>
</dbReference>
<feature type="domain" description="Complementary sex determination N-terminal" evidence="3">
    <location>
        <begin position="39"/>
        <end position="119"/>
    </location>
</feature>
<dbReference type="OMA" id="LEYETQC"/>
<feature type="region of interest" description="Disordered" evidence="1">
    <location>
        <begin position="1"/>
        <end position="35"/>
    </location>
</feature>
<organism evidence="5">
    <name type="scientific">Camponotus floridanus</name>
    <name type="common">Florida carpenter ant</name>
    <dbReference type="NCBI Taxonomy" id="104421"/>
    <lineage>
        <taxon>Eukaryota</taxon>
        <taxon>Metazoa</taxon>
        <taxon>Ecdysozoa</taxon>
        <taxon>Arthropoda</taxon>
        <taxon>Hexapoda</taxon>
        <taxon>Insecta</taxon>
        <taxon>Pterygota</taxon>
        <taxon>Neoptera</taxon>
        <taxon>Endopterygota</taxon>
        <taxon>Hymenoptera</taxon>
        <taxon>Apocrita</taxon>
        <taxon>Aculeata</taxon>
        <taxon>Formicoidea</taxon>
        <taxon>Formicidae</taxon>
        <taxon>Formicinae</taxon>
        <taxon>Camponotus</taxon>
    </lineage>
</organism>
<feature type="region of interest" description="Disordered" evidence="1">
    <location>
        <begin position="280"/>
        <end position="302"/>
    </location>
</feature>
<feature type="compositionally biased region" description="Basic and acidic residues" evidence="1">
    <location>
        <begin position="407"/>
        <end position="424"/>
    </location>
</feature>
<feature type="domain" description="Complementary sex determination N-terminal" evidence="3">
    <location>
        <begin position="120"/>
        <end position="258"/>
    </location>
</feature>
<name>E1ZWU2_CAMFO</name>
<dbReference type="InParanoid" id="E1ZWU2"/>
<evidence type="ECO:0000256" key="1">
    <source>
        <dbReference type="SAM" id="MobiDB-lite"/>
    </source>
</evidence>
<dbReference type="Pfam" id="PF11671">
    <property type="entry name" value="Apis_Csd"/>
    <property type="match status" value="1"/>
</dbReference>
<feature type="compositionally biased region" description="Polar residues" evidence="1">
    <location>
        <begin position="1"/>
        <end position="10"/>
    </location>
</feature>
<dbReference type="Pfam" id="PF12278">
    <property type="entry name" value="SDP_N"/>
    <property type="match status" value="2"/>
</dbReference>
<dbReference type="AlphaFoldDB" id="E1ZWU2"/>
<feature type="compositionally biased region" description="Basic and acidic residues" evidence="1">
    <location>
        <begin position="338"/>
        <end position="348"/>
    </location>
</feature>
<dbReference type="Proteomes" id="UP000000311">
    <property type="component" value="Unassembled WGS sequence"/>
</dbReference>
<feature type="compositionally biased region" description="Polar residues" evidence="1">
    <location>
        <begin position="79"/>
        <end position="95"/>
    </location>
</feature>
<evidence type="ECO:0008006" key="6">
    <source>
        <dbReference type="Google" id="ProtNLM"/>
    </source>
</evidence>